<dbReference type="InterPro" id="IPR047817">
    <property type="entry name" value="ABC2_TM_bact-type"/>
</dbReference>
<evidence type="ECO:0000256" key="3">
    <source>
        <dbReference type="ARBA" id="ARBA00022448"/>
    </source>
</evidence>
<feature type="transmembrane region" description="Helical" evidence="9">
    <location>
        <begin position="76"/>
        <end position="102"/>
    </location>
</feature>
<evidence type="ECO:0000256" key="2">
    <source>
        <dbReference type="ARBA" id="ARBA00007783"/>
    </source>
</evidence>
<dbReference type="GO" id="GO:0043190">
    <property type="term" value="C:ATP-binding cassette (ABC) transporter complex"/>
    <property type="evidence" value="ECO:0007669"/>
    <property type="project" value="InterPro"/>
</dbReference>
<comment type="similarity">
    <text evidence="2 9">Belongs to the ABC-2 integral membrane protein family.</text>
</comment>
<evidence type="ECO:0000256" key="8">
    <source>
        <dbReference type="ARBA" id="ARBA00023136"/>
    </source>
</evidence>
<dbReference type="AlphaFoldDB" id="A0A395M2G0"/>
<dbReference type="InterPro" id="IPR013525">
    <property type="entry name" value="ABC2_TM"/>
</dbReference>
<evidence type="ECO:0000256" key="7">
    <source>
        <dbReference type="ARBA" id="ARBA00022989"/>
    </source>
</evidence>
<feature type="transmembrane region" description="Helical" evidence="9">
    <location>
        <begin position="239"/>
        <end position="258"/>
    </location>
</feature>
<keyword evidence="5" id="KW-0997">Cell inner membrane</keyword>
<evidence type="ECO:0000259" key="10">
    <source>
        <dbReference type="PROSITE" id="PS51012"/>
    </source>
</evidence>
<keyword evidence="6 9" id="KW-0812">Transmembrane</keyword>
<comment type="subcellular location">
    <subcellularLocation>
        <location evidence="1">Cell inner membrane</location>
        <topology evidence="1">Multi-pass membrane protein</topology>
    </subcellularLocation>
    <subcellularLocation>
        <location evidence="9">Cell membrane</location>
        <topology evidence="9">Multi-pass membrane protein</topology>
    </subcellularLocation>
</comment>
<dbReference type="InterPro" id="IPR000412">
    <property type="entry name" value="ABC_2_transport"/>
</dbReference>
<dbReference type="Proteomes" id="UP000266389">
    <property type="component" value="Unassembled WGS sequence"/>
</dbReference>
<accession>A0A395M2G0</accession>
<dbReference type="EMBL" id="PHFL01000046">
    <property type="protein sequence ID" value="RFM24104.1"/>
    <property type="molecule type" value="Genomic_DNA"/>
</dbReference>
<feature type="domain" description="ABC transmembrane type-2" evidence="10">
    <location>
        <begin position="43"/>
        <end position="261"/>
    </location>
</feature>
<keyword evidence="7 9" id="KW-1133">Transmembrane helix</keyword>
<gene>
    <name evidence="11" type="ORF">D0433_07370</name>
</gene>
<proteinExistence type="inferred from homology"/>
<feature type="transmembrane region" description="Helical" evidence="9">
    <location>
        <begin position="123"/>
        <end position="143"/>
    </location>
</feature>
<name>A0A395M2G0_9BACT</name>
<evidence type="ECO:0000256" key="4">
    <source>
        <dbReference type="ARBA" id="ARBA00022475"/>
    </source>
</evidence>
<keyword evidence="3 9" id="KW-0813">Transport</keyword>
<evidence type="ECO:0000313" key="11">
    <source>
        <dbReference type="EMBL" id="RFM24104.1"/>
    </source>
</evidence>
<reference evidence="11 12" key="1">
    <citation type="journal article" date="2011" name="ISME J.">
        <title>Community ecology of hot spring cyanobacterial mats: predominant populations and their functional potential.</title>
        <authorList>
            <person name="Klatt C.G."/>
            <person name="Wood J.M."/>
            <person name="Rusch D.B."/>
            <person name="Bateson M.M."/>
            <person name="Hamamura N."/>
            <person name="Heidelberg J.F."/>
            <person name="Grossman A.R."/>
            <person name="Bhaya D."/>
            <person name="Cohan F.M."/>
            <person name="Kuhl M."/>
            <person name="Bryant D.A."/>
            <person name="Ward D.M."/>
        </authorList>
    </citation>
    <scope>NUCLEOTIDE SEQUENCE [LARGE SCALE GENOMIC DNA]</scope>
    <source>
        <strain evidence="11">OS</strain>
    </source>
</reference>
<feature type="transmembrane region" description="Helical" evidence="9">
    <location>
        <begin position="149"/>
        <end position="173"/>
    </location>
</feature>
<dbReference type="GO" id="GO:0140359">
    <property type="term" value="F:ABC-type transporter activity"/>
    <property type="evidence" value="ECO:0007669"/>
    <property type="project" value="InterPro"/>
</dbReference>
<evidence type="ECO:0000256" key="5">
    <source>
        <dbReference type="ARBA" id="ARBA00022519"/>
    </source>
</evidence>
<organism evidence="11 12">
    <name type="scientific">Candidatus Thermochlorobacter aerophilus</name>
    <dbReference type="NCBI Taxonomy" id="1868324"/>
    <lineage>
        <taxon>Bacteria</taxon>
        <taxon>Pseudomonadati</taxon>
        <taxon>Chlorobiota</taxon>
        <taxon>Chlorobiia</taxon>
        <taxon>Chlorobiales</taxon>
        <taxon>Candidatus Thermochlorobacteriaceae</taxon>
        <taxon>Candidatus Thermochlorobacter</taxon>
    </lineage>
</organism>
<sequence>MSQIVISADKKFSFNLREIWEYRELLWMLAYRDIKVRYSQTALGVAWALIQPLTTLIIFTLVFGRVVKVDTSGVPYSLFALSGMALWGYFSTVMSQAGNSIITGQDMVKKVYFPRIIIPLSKSISAFVDFGITLLFLLGMLLYHRYSPSLNTVLAAGFILMTILSGLGLGIWLNALTIRYRDFQYVLPFAMQLGIYVSPVAYPTSLVPAEYQFFYYLNPMAGAIDGMRWALFGSPINEGVYISLASSVLVFVSGWIYFHRIEGEIADIV</sequence>
<keyword evidence="8 9" id="KW-0472">Membrane</keyword>
<dbReference type="PANTHER" id="PTHR30413:SF8">
    <property type="entry name" value="TRANSPORT PERMEASE PROTEIN"/>
    <property type="match status" value="1"/>
</dbReference>
<dbReference type="PANTHER" id="PTHR30413">
    <property type="entry name" value="INNER MEMBRANE TRANSPORT PERMEASE"/>
    <property type="match status" value="1"/>
</dbReference>
<feature type="transmembrane region" description="Helical" evidence="9">
    <location>
        <begin position="42"/>
        <end position="64"/>
    </location>
</feature>
<evidence type="ECO:0000313" key="12">
    <source>
        <dbReference type="Proteomes" id="UP000266389"/>
    </source>
</evidence>
<evidence type="ECO:0000256" key="9">
    <source>
        <dbReference type="RuleBase" id="RU361157"/>
    </source>
</evidence>
<keyword evidence="4 9" id="KW-1003">Cell membrane</keyword>
<protein>
    <recommendedName>
        <fullName evidence="9">Transport permease protein</fullName>
    </recommendedName>
</protein>
<evidence type="ECO:0000256" key="1">
    <source>
        <dbReference type="ARBA" id="ARBA00004429"/>
    </source>
</evidence>
<comment type="caution">
    <text evidence="11">The sequence shown here is derived from an EMBL/GenBank/DDBJ whole genome shotgun (WGS) entry which is preliminary data.</text>
</comment>
<dbReference type="Pfam" id="PF01061">
    <property type="entry name" value="ABC2_membrane"/>
    <property type="match status" value="1"/>
</dbReference>
<dbReference type="PIRSF" id="PIRSF006648">
    <property type="entry name" value="DrrB"/>
    <property type="match status" value="1"/>
</dbReference>
<evidence type="ECO:0000256" key="6">
    <source>
        <dbReference type="ARBA" id="ARBA00022692"/>
    </source>
</evidence>
<dbReference type="PROSITE" id="PS51012">
    <property type="entry name" value="ABC_TM2"/>
    <property type="match status" value="1"/>
</dbReference>
<dbReference type="GO" id="GO:0015920">
    <property type="term" value="P:lipopolysaccharide transport"/>
    <property type="evidence" value="ECO:0007669"/>
    <property type="project" value="TreeGrafter"/>
</dbReference>
<feature type="transmembrane region" description="Helical" evidence="9">
    <location>
        <begin position="185"/>
        <end position="202"/>
    </location>
</feature>